<accession>A0ACD5AL32</accession>
<dbReference type="EMBL" id="CP146022">
    <property type="protein sequence ID" value="WWQ67728.1"/>
    <property type="molecule type" value="Genomic_DNA"/>
</dbReference>
<keyword evidence="2" id="KW-1185">Reference proteome</keyword>
<reference evidence="1" key="1">
    <citation type="journal article" date="2025" name="Int. J. Syst. Evol. Microbiol.">
        <title>Streptomyces citrinus sp. nov., with yellow diffusible pigment.</title>
        <authorList>
            <person name="He Y."/>
            <person name="Yang E."/>
            <person name="Xu J."/>
            <person name="Sun Y."/>
            <person name="Sun L."/>
        </authorList>
    </citation>
    <scope>NUCLEOTIDE SEQUENCE</scope>
    <source>
        <strain evidence="1">Q6</strain>
    </source>
</reference>
<protein>
    <submittedName>
        <fullName evidence="1">AAA family ATPase</fullName>
    </submittedName>
</protein>
<organism evidence="1 2">
    <name type="scientific">Streptomyces citrinus</name>
    <dbReference type="NCBI Taxonomy" id="3118173"/>
    <lineage>
        <taxon>Bacteria</taxon>
        <taxon>Bacillati</taxon>
        <taxon>Actinomycetota</taxon>
        <taxon>Actinomycetes</taxon>
        <taxon>Kitasatosporales</taxon>
        <taxon>Streptomycetaceae</taxon>
        <taxon>Streptomyces</taxon>
    </lineage>
</organism>
<sequence length="431" mass="45322">MSDTAPAAPFVTRVRIENFKSIASCDVSLGAFNVLLGLNAAGKSNFLDALRFVRDALASGLGPAVDARGGLLNVLRRDPEPADLCRITVGVRLPASAVPGRQASGTLAYLDGTYSFDIGYGPEPSGPEDGVQEELFVHTEDCELTAPDGSRAARFSRTAEFVRDSEFPSSPNMNGVTGLVETDSLYLPSAGTRPVYAALHRGLAGMFFYDPALAALREPRPLTTNALMSEDGGNLGATLSQLDPVVRRRIDAYMAAIVPGLTSVEPSPTSGAGDYVAAQMTLAPAAGQPSRTFRAESMSDGTIRAIGLLAALFQPRARDGRIRLVAVEEPELGLHPMAAGALYDALTEASNHVQVLGTSQSSQLFDRKEADLDAVKMVASQDGATVIGPLDGISRGIITDGLSTIEDLLRSDQLEPELTSDAQESGGGRDE</sequence>
<name>A0ACD5AL32_9ACTN</name>
<evidence type="ECO:0000313" key="1">
    <source>
        <dbReference type="EMBL" id="WWQ67728.1"/>
    </source>
</evidence>
<evidence type="ECO:0000313" key="2">
    <source>
        <dbReference type="Proteomes" id="UP001432251"/>
    </source>
</evidence>
<gene>
    <name evidence="1" type="ORF">V2W30_33300</name>
</gene>
<proteinExistence type="predicted"/>
<dbReference type="Proteomes" id="UP001432251">
    <property type="component" value="Chromosome"/>
</dbReference>